<evidence type="ECO:0000256" key="5">
    <source>
        <dbReference type="ARBA" id="ARBA00023136"/>
    </source>
</evidence>
<evidence type="ECO:0000256" key="6">
    <source>
        <dbReference type="SAM" id="Coils"/>
    </source>
</evidence>
<comment type="similarity">
    <text evidence="2">Belongs to the TrbI/VirB10 family.</text>
</comment>
<dbReference type="EMBL" id="SGBC01000001">
    <property type="protein sequence ID" value="RZD16677.1"/>
    <property type="molecule type" value="Genomic_DNA"/>
</dbReference>
<evidence type="ECO:0000313" key="8">
    <source>
        <dbReference type="EMBL" id="RZD16677.1"/>
    </source>
</evidence>
<dbReference type="CDD" id="cd16426">
    <property type="entry name" value="VirB10_like"/>
    <property type="match status" value="1"/>
</dbReference>
<protein>
    <submittedName>
        <fullName evidence="8">TrbI/VirB10 family protein</fullName>
    </submittedName>
</protein>
<dbReference type="Proteomes" id="UP000316562">
    <property type="component" value="Unassembled WGS sequence"/>
</dbReference>
<keyword evidence="5 7" id="KW-0472">Membrane</keyword>
<accession>A0A519BHC7</accession>
<evidence type="ECO:0000256" key="7">
    <source>
        <dbReference type="SAM" id="Phobius"/>
    </source>
</evidence>
<dbReference type="GO" id="GO:0016020">
    <property type="term" value="C:membrane"/>
    <property type="evidence" value="ECO:0007669"/>
    <property type="project" value="UniProtKB-SubCell"/>
</dbReference>
<evidence type="ECO:0000313" key="9">
    <source>
        <dbReference type="Proteomes" id="UP000316562"/>
    </source>
</evidence>
<dbReference type="AlphaFoldDB" id="A0A519BHC7"/>
<comment type="subcellular location">
    <subcellularLocation>
        <location evidence="1">Membrane</location>
        <topology evidence="1">Single-pass membrane protein</topology>
    </subcellularLocation>
</comment>
<reference evidence="8 9" key="1">
    <citation type="journal article" date="2019" name="ISME J.">
        <title>Insights into ecological role of a new deltaproteobacterial order Candidatus Acidulodesulfobacterales by metagenomics and metatranscriptomics.</title>
        <authorList>
            <person name="Tan S."/>
            <person name="Liu J."/>
            <person name="Fang Y."/>
            <person name="Hedlund B.P."/>
            <person name="Lian Z.H."/>
            <person name="Huang L.Y."/>
            <person name="Li J.T."/>
            <person name="Huang L.N."/>
            <person name="Li W.J."/>
            <person name="Jiang H.C."/>
            <person name="Dong H.L."/>
            <person name="Shu W.S."/>
        </authorList>
    </citation>
    <scope>NUCLEOTIDE SEQUENCE [LARGE SCALE GENOMIC DNA]</scope>
    <source>
        <strain evidence="8">AP2</strain>
    </source>
</reference>
<feature type="transmembrane region" description="Helical" evidence="7">
    <location>
        <begin position="26"/>
        <end position="44"/>
    </location>
</feature>
<dbReference type="InterPro" id="IPR005498">
    <property type="entry name" value="T4SS_VirB10/TraB/TrbI"/>
</dbReference>
<comment type="caution">
    <text evidence="8">The sequence shown here is derived from an EMBL/GenBank/DDBJ whole genome shotgun (WGS) entry which is preliminary data.</text>
</comment>
<dbReference type="Pfam" id="PF03743">
    <property type="entry name" value="TrbI"/>
    <property type="match status" value="1"/>
</dbReference>
<keyword evidence="3 7" id="KW-0812">Transmembrane</keyword>
<feature type="coiled-coil region" evidence="6">
    <location>
        <begin position="95"/>
        <end position="122"/>
    </location>
</feature>
<dbReference type="InterPro" id="IPR042217">
    <property type="entry name" value="T4SS_VirB10/TrbI"/>
</dbReference>
<dbReference type="Gene3D" id="2.40.128.260">
    <property type="entry name" value="Type IV secretion system, VirB10/TraB/TrbI"/>
    <property type="match status" value="1"/>
</dbReference>
<evidence type="ECO:0000256" key="2">
    <source>
        <dbReference type="ARBA" id="ARBA00010265"/>
    </source>
</evidence>
<organism evidence="8 9">
    <name type="scientific">Acididesulfobacter guangdongensis</name>
    <dbReference type="NCBI Taxonomy" id="2597225"/>
    <lineage>
        <taxon>Bacteria</taxon>
        <taxon>Deltaproteobacteria</taxon>
        <taxon>Candidatus Acidulodesulfobacterales</taxon>
        <taxon>Candidatus Acididesulfobacter</taxon>
    </lineage>
</organism>
<evidence type="ECO:0000256" key="4">
    <source>
        <dbReference type="ARBA" id="ARBA00022989"/>
    </source>
</evidence>
<proteinExistence type="inferred from homology"/>
<evidence type="ECO:0000256" key="3">
    <source>
        <dbReference type="ARBA" id="ARBA00022692"/>
    </source>
</evidence>
<keyword evidence="4 7" id="KW-1133">Transmembrane helix</keyword>
<name>A0A519BHC7_ACIG2</name>
<evidence type="ECO:0000256" key="1">
    <source>
        <dbReference type="ARBA" id="ARBA00004167"/>
    </source>
</evidence>
<gene>
    <name evidence="8" type="ORF">EVJ46_00095</name>
</gene>
<keyword evidence="6" id="KW-0175">Coiled coil</keyword>
<sequence>MGNNNIEQTPPEETEKNIKNTKKQKTLIIVLFGFAVVVFAIYIFSQLMGLAKKGESQETPIIKKQAQTKKVNKNLKNYLLSFRQKIQKRNIAIAKIEAKHKIKEINKQKEKIKLKKAKLNSKMTVFIYKKKLPKLLKTSLTEKTKKNIISYFNGIPPGTTAYAELTTAVFSYNTKAPAKAKLLQSIYTENHKLVMPAGTIFLGTVSTIHSQDRVNIAFSQAVYPNGETYNINALALSNNGSAGIKGQVNSPALADTLEGVGEAVLGLGSLFFGGNNSNPYSMNDQLKYAAGSSLTNQAANSLANAQANNKTTITVKAGKTIKLIFLNGFNR</sequence>